<dbReference type="AlphaFoldDB" id="A0A8H3QKZ4"/>
<comment type="caution">
    <text evidence="2">The sequence shown here is derived from an EMBL/GenBank/DDBJ whole genome shotgun (WGS) entry which is preliminary data.</text>
</comment>
<gene>
    <name evidence="2" type="ORF">RCL2_000767200</name>
</gene>
<name>A0A8H3QKZ4_9GLOM</name>
<dbReference type="EMBL" id="BLAL01000049">
    <property type="protein sequence ID" value="GES80389.1"/>
    <property type="molecule type" value="Genomic_DNA"/>
</dbReference>
<evidence type="ECO:0000256" key="1">
    <source>
        <dbReference type="SAM" id="MobiDB-lite"/>
    </source>
</evidence>
<dbReference type="Proteomes" id="UP000615446">
    <property type="component" value="Unassembled WGS sequence"/>
</dbReference>
<accession>A0A8H3QKZ4</accession>
<reference evidence="2" key="1">
    <citation type="submission" date="2019-10" db="EMBL/GenBank/DDBJ databases">
        <title>Conservation and host-specific expression of non-tandemly repeated heterogenous ribosome RNA gene in arbuscular mycorrhizal fungi.</title>
        <authorList>
            <person name="Maeda T."/>
            <person name="Kobayashi Y."/>
            <person name="Nakagawa T."/>
            <person name="Ezawa T."/>
            <person name="Yamaguchi K."/>
            <person name="Bino T."/>
            <person name="Nishimoto Y."/>
            <person name="Shigenobu S."/>
            <person name="Kawaguchi M."/>
        </authorList>
    </citation>
    <scope>NUCLEOTIDE SEQUENCE</scope>
    <source>
        <strain evidence="2">HR1</strain>
    </source>
</reference>
<feature type="compositionally biased region" description="Polar residues" evidence="1">
    <location>
        <begin position="1"/>
        <end position="26"/>
    </location>
</feature>
<dbReference type="OrthoDB" id="2421553at2759"/>
<protein>
    <submittedName>
        <fullName evidence="2">Uncharacterized protein</fullName>
    </submittedName>
</protein>
<sequence length="129" mass="14813">MVSHIKPNQNIETSVDQENLGNNQKSKNTKSETIPGISKWFEWNWPVTSQFAGYIHARSLPHIGKWIDFSPAQIANLCDSDKRINENNENNKIENKTTTENNKSARNLRAADRYSPEDMHTCLKELAEE</sequence>
<organism evidence="2 3">
    <name type="scientific">Rhizophagus clarus</name>
    <dbReference type="NCBI Taxonomy" id="94130"/>
    <lineage>
        <taxon>Eukaryota</taxon>
        <taxon>Fungi</taxon>
        <taxon>Fungi incertae sedis</taxon>
        <taxon>Mucoromycota</taxon>
        <taxon>Glomeromycotina</taxon>
        <taxon>Glomeromycetes</taxon>
        <taxon>Glomerales</taxon>
        <taxon>Glomeraceae</taxon>
        <taxon>Rhizophagus</taxon>
    </lineage>
</organism>
<proteinExistence type="predicted"/>
<evidence type="ECO:0000313" key="3">
    <source>
        <dbReference type="Proteomes" id="UP000615446"/>
    </source>
</evidence>
<feature type="region of interest" description="Disordered" evidence="1">
    <location>
        <begin position="1"/>
        <end position="33"/>
    </location>
</feature>
<evidence type="ECO:0000313" key="2">
    <source>
        <dbReference type="EMBL" id="GES80389.1"/>
    </source>
</evidence>